<proteinExistence type="predicted"/>
<gene>
    <name evidence="1" type="ORF">E2C01_090540</name>
</gene>
<organism evidence="1 2">
    <name type="scientific">Portunus trituberculatus</name>
    <name type="common">Swimming crab</name>
    <name type="synonym">Neptunus trituberculatus</name>
    <dbReference type="NCBI Taxonomy" id="210409"/>
    <lineage>
        <taxon>Eukaryota</taxon>
        <taxon>Metazoa</taxon>
        <taxon>Ecdysozoa</taxon>
        <taxon>Arthropoda</taxon>
        <taxon>Crustacea</taxon>
        <taxon>Multicrustacea</taxon>
        <taxon>Malacostraca</taxon>
        <taxon>Eumalacostraca</taxon>
        <taxon>Eucarida</taxon>
        <taxon>Decapoda</taxon>
        <taxon>Pleocyemata</taxon>
        <taxon>Brachyura</taxon>
        <taxon>Eubrachyura</taxon>
        <taxon>Portunoidea</taxon>
        <taxon>Portunidae</taxon>
        <taxon>Portuninae</taxon>
        <taxon>Portunus</taxon>
    </lineage>
</organism>
<sequence>MTKYCIEINIITTTTTDDGGDGGRATEERQRHLALPYDVTPLAVKTSREAGTRSLPTHCSISADALSSEGECLAKHLPCLPACGRASPTRHAVVRSNVAAT</sequence>
<dbReference type="Proteomes" id="UP000324222">
    <property type="component" value="Unassembled WGS sequence"/>
</dbReference>
<evidence type="ECO:0000313" key="2">
    <source>
        <dbReference type="Proteomes" id="UP000324222"/>
    </source>
</evidence>
<comment type="caution">
    <text evidence="1">The sequence shown here is derived from an EMBL/GenBank/DDBJ whole genome shotgun (WGS) entry which is preliminary data.</text>
</comment>
<protein>
    <submittedName>
        <fullName evidence="1">Uncharacterized protein</fullName>
    </submittedName>
</protein>
<accession>A0A5B7JLM5</accession>
<keyword evidence="2" id="KW-1185">Reference proteome</keyword>
<dbReference type="EMBL" id="VSRR010101838">
    <property type="protein sequence ID" value="MPC95333.1"/>
    <property type="molecule type" value="Genomic_DNA"/>
</dbReference>
<evidence type="ECO:0000313" key="1">
    <source>
        <dbReference type="EMBL" id="MPC95333.1"/>
    </source>
</evidence>
<reference evidence="1 2" key="1">
    <citation type="submission" date="2019-05" db="EMBL/GenBank/DDBJ databases">
        <title>Another draft genome of Portunus trituberculatus and its Hox gene families provides insights of decapod evolution.</title>
        <authorList>
            <person name="Jeong J.-H."/>
            <person name="Song I."/>
            <person name="Kim S."/>
            <person name="Choi T."/>
            <person name="Kim D."/>
            <person name="Ryu S."/>
            <person name="Kim W."/>
        </authorList>
    </citation>
    <scope>NUCLEOTIDE SEQUENCE [LARGE SCALE GENOMIC DNA]</scope>
    <source>
        <tissue evidence="1">Muscle</tissue>
    </source>
</reference>
<name>A0A5B7JLM5_PORTR</name>
<dbReference type="AlphaFoldDB" id="A0A5B7JLM5"/>